<dbReference type="InterPro" id="IPR026444">
    <property type="entry name" value="Secre_tail"/>
</dbReference>
<dbReference type="InterPro" id="IPR021655">
    <property type="entry name" value="Put_metal-bd"/>
</dbReference>
<name>A0A5C7GNF7_9FLAO</name>
<feature type="non-terminal residue" evidence="4">
    <location>
        <position position="1"/>
    </location>
</feature>
<evidence type="ECO:0000313" key="4">
    <source>
        <dbReference type="EMBL" id="TXG39810.1"/>
    </source>
</evidence>
<feature type="domain" description="Secretion system C-terminal sorting" evidence="3">
    <location>
        <begin position="160"/>
        <end position="237"/>
    </location>
</feature>
<accession>A0A5C7GNF7</accession>
<protein>
    <submittedName>
        <fullName evidence="4">T9SS type A sorting domain-containing protein</fullName>
    </submittedName>
</protein>
<dbReference type="OrthoDB" id="1652165at2"/>
<dbReference type="Pfam" id="PF11617">
    <property type="entry name" value="Cu-binding_MopE"/>
    <property type="match status" value="3"/>
</dbReference>
<evidence type="ECO:0000259" key="3">
    <source>
        <dbReference type="Pfam" id="PF18962"/>
    </source>
</evidence>
<reference evidence="4 5" key="1">
    <citation type="submission" date="2019-08" db="EMBL/GenBank/DDBJ databases">
        <title>Seonamhaeicola sediminis sp. nov., isolated from marine sediment.</title>
        <authorList>
            <person name="Cao W.R."/>
        </authorList>
    </citation>
    <scope>NUCLEOTIDE SEQUENCE [LARGE SCALE GENOMIC DNA]</scope>
    <source>
        <strain evidence="4 5">1505</strain>
    </source>
</reference>
<dbReference type="Proteomes" id="UP000321080">
    <property type="component" value="Unassembled WGS sequence"/>
</dbReference>
<dbReference type="NCBIfam" id="TIGR04183">
    <property type="entry name" value="Por_Secre_tail"/>
    <property type="match status" value="1"/>
</dbReference>
<sequence length="242" mass="26271">VDEDCDGNYLRYVDADGDGYGSTTTTSSSNSTPGSGESNTNDDCNDGNSAIHPGASEICNGADDDCDGLTDDADGDVIGQTTYYIDVDGDGYGDENDSGTEFCSDPGLGYSLTNNDCDDTLMEVNPGVTEIPGNGLDDDCDPATEDTLSDADFRFNELQLYPNPFNHQITINLSSDVNKKLDIKMLDINGKTIYKDRQVSPINGQIVINNLQHLVEGVYFMRISVSSTQKYIVKRIIKYQKD</sequence>
<feature type="region of interest" description="Disordered" evidence="2">
    <location>
        <begin position="12"/>
        <end position="49"/>
    </location>
</feature>
<dbReference type="AlphaFoldDB" id="A0A5C7GNF7"/>
<gene>
    <name evidence="4" type="ORF">FUA22_08060</name>
</gene>
<dbReference type="EMBL" id="VRKQ01000008">
    <property type="protein sequence ID" value="TXG39810.1"/>
    <property type="molecule type" value="Genomic_DNA"/>
</dbReference>
<keyword evidence="1" id="KW-0732">Signal</keyword>
<evidence type="ECO:0000256" key="2">
    <source>
        <dbReference type="SAM" id="MobiDB-lite"/>
    </source>
</evidence>
<proteinExistence type="predicted"/>
<evidence type="ECO:0000313" key="5">
    <source>
        <dbReference type="Proteomes" id="UP000321080"/>
    </source>
</evidence>
<dbReference type="Pfam" id="PF18962">
    <property type="entry name" value="Por_Secre_tail"/>
    <property type="match status" value="1"/>
</dbReference>
<keyword evidence="5" id="KW-1185">Reference proteome</keyword>
<dbReference type="RefSeq" id="WP_147767379.1">
    <property type="nucleotide sequence ID" value="NZ_VRKQ01000008.1"/>
</dbReference>
<evidence type="ECO:0000256" key="1">
    <source>
        <dbReference type="ARBA" id="ARBA00022729"/>
    </source>
</evidence>
<comment type="caution">
    <text evidence="4">The sequence shown here is derived from an EMBL/GenBank/DDBJ whole genome shotgun (WGS) entry which is preliminary data.</text>
</comment>
<feature type="compositionally biased region" description="Low complexity" evidence="2">
    <location>
        <begin position="21"/>
        <end position="41"/>
    </location>
</feature>
<organism evidence="4 5">
    <name type="scientific">Seonamhaeicola maritimus</name>
    <dbReference type="NCBI Taxonomy" id="2591822"/>
    <lineage>
        <taxon>Bacteria</taxon>
        <taxon>Pseudomonadati</taxon>
        <taxon>Bacteroidota</taxon>
        <taxon>Flavobacteriia</taxon>
        <taxon>Flavobacteriales</taxon>
        <taxon>Flavobacteriaceae</taxon>
    </lineage>
</organism>